<dbReference type="InterPro" id="IPR003018">
    <property type="entry name" value="GAF"/>
</dbReference>
<dbReference type="SMART" id="SM00387">
    <property type="entry name" value="HATPase_c"/>
    <property type="match status" value="1"/>
</dbReference>
<keyword evidence="5" id="KW-0808">Transferase</keyword>
<organism evidence="7 8">
    <name type="scientific">Niveispirillum cyanobacteriorum</name>
    <dbReference type="NCBI Taxonomy" id="1612173"/>
    <lineage>
        <taxon>Bacteria</taxon>
        <taxon>Pseudomonadati</taxon>
        <taxon>Pseudomonadota</taxon>
        <taxon>Alphaproteobacteria</taxon>
        <taxon>Rhodospirillales</taxon>
        <taxon>Azospirillaceae</taxon>
        <taxon>Niveispirillum</taxon>
    </lineage>
</organism>
<dbReference type="InterPro" id="IPR036890">
    <property type="entry name" value="HATPase_C_sf"/>
</dbReference>
<dbReference type="Gene3D" id="1.10.287.130">
    <property type="match status" value="1"/>
</dbReference>
<keyword evidence="4" id="KW-0597">Phosphoprotein</keyword>
<protein>
    <recommendedName>
        <fullName evidence="3">histidine kinase</fullName>
        <ecNumber evidence="3">2.7.13.3</ecNumber>
    </recommendedName>
</protein>
<comment type="subcellular location">
    <subcellularLocation>
        <location evidence="2">Membrane</location>
    </subcellularLocation>
</comment>
<dbReference type="InterPro" id="IPR003660">
    <property type="entry name" value="HAMP_dom"/>
</dbReference>
<dbReference type="Gene3D" id="6.10.340.10">
    <property type="match status" value="1"/>
</dbReference>
<keyword evidence="8" id="KW-1185">Reference proteome</keyword>
<dbReference type="SMART" id="SM00388">
    <property type="entry name" value="HisKA"/>
    <property type="match status" value="1"/>
</dbReference>
<dbReference type="PROSITE" id="PS50885">
    <property type="entry name" value="HAMP"/>
    <property type="match status" value="1"/>
</dbReference>
<dbReference type="GO" id="GO:0000155">
    <property type="term" value="F:phosphorelay sensor kinase activity"/>
    <property type="evidence" value="ECO:0007669"/>
    <property type="project" value="InterPro"/>
</dbReference>
<dbReference type="Pfam" id="PF00672">
    <property type="entry name" value="HAMP"/>
    <property type="match status" value="1"/>
</dbReference>
<dbReference type="SUPFAM" id="SSF55874">
    <property type="entry name" value="ATPase domain of HSP90 chaperone/DNA topoisomerase II/histidine kinase"/>
    <property type="match status" value="1"/>
</dbReference>
<dbReference type="Pfam" id="PF00512">
    <property type="entry name" value="HisKA"/>
    <property type="match status" value="1"/>
</dbReference>
<dbReference type="AlphaFoldDB" id="A0A2K9NBU2"/>
<dbReference type="Proteomes" id="UP000234752">
    <property type="component" value="Chromosome eg_1"/>
</dbReference>
<dbReference type="EC" id="2.7.13.3" evidence="3"/>
<dbReference type="Pfam" id="PF02518">
    <property type="entry name" value="HATPase_c"/>
    <property type="match status" value="1"/>
</dbReference>
<dbReference type="SMART" id="SM00304">
    <property type="entry name" value="HAMP"/>
    <property type="match status" value="1"/>
</dbReference>
<dbReference type="GO" id="GO:0016020">
    <property type="term" value="C:membrane"/>
    <property type="evidence" value="ECO:0007669"/>
    <property type="project" value="UniProtKB-SubCell"/>
</dbReference>
<dbReference type="PRINTS" id="PR00344">
    <property type="entry name" value="BCTRLSENSOR"/>
</dbReference>
<dbReference type="InterPro" id="IPR003594">
    <property type="entry name" value="HATPase_dom"/>
</dbReference>
<gene>
    <name evidence="7" type="ORF">C0V82_10330</name>
</gene>
<evidence type="ECO:0000256" key="2">
    <source>
        <dbReference type="ARBA" id="ARBA00004370"/>
    </source>
</evidence>
<dbReference type="EMBL" id="CP025611">
    <property type="protein sequence ID" value="AUN30588.1"/>
    <property type="molecule type" value="Genomic_DNA"/>
</dbReference>
<dbReference type="PROSITE" id="PS50109">
    <property type="entry name" value="HIS_KIN"/>
    <property type="match status" value="1"/>
</dbReference>
<dbReference type="Gene3D" id="3.30.450.40">
    <property type="match status" value="1"/>
</dbReference>
<dbReference type="CDD" id="cd00082">
    <property type="entry name" value="HisKA"/>
    <property type="match status" value="1"/>
</dbReference>
<proteinExistence type="predicted"/>
<dbReference type="SUPFAM" id="SSF47384">
    <property type="entry name" value="Homodimeric domain of signal transducing histidine kinase"/>
    <property type="match status" value="1"/>
</dbReference>
<evidence type="ECO:0000256" key="6">
    <source>
        <dbReference type="ARBA" id="ARBA00022777"/>
    </source>
</evidence>
<evidence type="ECO:0000313" key="7">
    <source>
        <dbReference type="EMBL" id="AUN30588.1"/>
    </source>
</evidence>
<dbReference type="InterPro" id="IPR003661">
    <property type="entry name" value="HisK_dim/P_dom"/>
</dbReference>
<accession>A0A2K9NBU2</accession>
<dbReference type="Pfam" id="PF13185">
    <property type="entry name" value="GAF_2"/>
    <property type="match status" value="1"/>
</dbReference>
<reference evidence="7 8" key="1">
    <citation type="submission" date="2017-12" db="EMBL/GenBank/DDBJ databases">
        <title>Genomes of bacteria within cyanobacterial aggregates.</title>
        <authorList>
            <person name="Cai H."/>
        </authorList>
    </citation>
    <scope>NUCLEOTIDE SEQUENCE [LARGE SCALE GENOMIC DNA]</scope>
    <source>
        <strain evidence="7 8">TH16</strain>
    </source>
</reference>
<evidence type="ECO:0000256" key="5">
    <source>
        <dbReference type="ARBA" id="ARBA00022679"/>
    </source>
</evidence>
<dbReference type="SUPFAM" id="SSF55781">
    <property type="entry name" value="GAF domain-like"/>
    <property type="match status" value="1"/>
</dbReference>
<keyword evidence="6" id="KW-0418">Kinase</keyword>
<dbReference type="PANTHER" id="PTHR43047">
    <property type="entry name" value="TWO-COMPONENT HISTIDINE PROTEIN KINASE"/>
    <property type="match status" value="1"/>
</dbReference>
<dbReference type="Gene3D" id="3.30.565.10">
    <property type="entry name" value="Histidine kinase-like ATPase, C-terminal domain"/>
    <property type="match status" value="1"/>
</dbReference>
<evidence type="ECO:0000256" key="4">
    <source>
        <dbReference type="ARBA" id="ARBA00022553"/>
    </source>
</evidence>
<evidence type="ECO:0000313" key="8">
    <source>
        <dbReference type="Proteomes" id="UP000234752"/>
    </source>
</evidence>
<comment type="catalytic activity">
    <reaction evidence="1">
        <text>ATP + protein L-histidine = ADP + protein N-phospho-L-histidine.</text>
        <dbReference type="EC" id="2.7.13.3"/>
    </reaction>
</comment>
<dbReference type="InterPro" id="IPR029016">
    <property type="entry name" value="GAF-like_dom_sf"/>
</dbReference>
<dbReference type="CDD" id="cd16922">
    <property type="entry name" value="HATPase_EvgS-ArcB-TorS-like"/>
    <property type="match status" value="1"/>
</dbReference>
<evidence type="ECO:0000256" key="1">
    <source>
        <dbReference type="ARBA" id="ARBA00000085"/>
    </source>
</evidence>
<dbReference type="InterPro" id="IPR036097">
    <property type="entry name" value="HisK_dim/P_sf"/>
</dbReference>
<dbReference type="KEGG" id="ncb:C0V82_10330"/>
<dbReference type="InterPro" id="IPR004358">
    <property type="entry name" value="Sig_transdc_His_kin-like_C"/>
</dbReference>
<sequence length="840" mass="91162">MGGLALVAGVQLAGTAIDMQAGWRAYRQAADIANMKQVSRDLLVAARDHGIEAGMINLVLEAARTQNAPEAALRPQIDRHRNETDRAALAALDRLDRIGTESSLSEDVGSLRVALSRVRELREGMEALLTRLQDGRSLEAAGPSPTDNTLMIAEWRDASRSYLTALLTLLREINKPALSLGGEAAAAEMLTRETIRLRSQLGNDMGQIYRIAGANNPPDLQAASISLAQVEQVWQLVRDVGDPTMFPEATQAALRQMEAAFFQRYLPLRAAILDAASRGEARGRMPELLRNGTSLLNAASDLVGAAVGVAAMATEQNRLLARQKLWVDAFELLISMVALIFAAWMVRNRVLRPIQQMTEAMRALAGGDHAVALPEIKGVGVEVGAMMAAVRVFKENARQLRKENRERGRMERLLTVERSILEMAAAGAPLGEVLEALCRGIEEQLDGARCTILLLREDGMHITVAAAPSFPARMREVYEGVAIGPEVGSCGSALYRRAPVIVTDVAHDPRWHLYKDVVLAEGLQSCWSLPILSGDGEPLGAFAIYGEAAREPHDWEMERARRAVQLAALAITSRRAAEQLEHAKAQAELGSRTKSEFLANMSHELRTPLNAIIGFAEVLESEMKTNDKNGQNASSVAYAGDIIASGRHLLNLINDILDVSKMEAGRVELRERICGMEELVRGCERIVRARAMERRLNLVVEVADGMPPILVDDVKFKQIILNLMSNAIKFTSPGGTVKLTASVDPSRGVAVAVSDTGIGIRPEDLSKVFVPFHQVDNVYARSNPGTGLGLTLSKGLAELHGGRLSIESVFGEGTVVTLTLPPSRIVWTESAGLPFPLPMR</sequence>
<evidence type="ECO:0000256" key="3">
    <source>
        <dbReference type="ARBA" id="ARBA00012438"/>
    </source>
</evidence>
<dbReference type="InterPro" id="IPR005467">
    <property type="entry name" value="His_kinase_dom"/>
</dbReference>
<name>A0A2K9NBU2_9PROT</name>
<dbReference type="SMART" id="SM00065">
    <property type="entry name" value="GAF"/>
    <property type="match status" value="1"/>
</dbReference>